<protein>
    <submittedName>
        <fullName evidence="2">Uncharacterized protein</fullName>
    </submittedName>
</protein>
<feature type="region of interest" description="Disordered" evidence="1">
    <location>
        <begin position="1"/>
        <end position="44"/>
    </location>
</feature>
<organism evidence="2 3">
    <name type="scientific">Conexibacter arvalis</name>
    <dbReference type="NCBI Taxonomy" id="912552"/>
    <lineage>
        <taxon>Bacteria</taxon>
        <taxon>Bacillati</taxon>
        <taxon>Actinomycetota</taxon>
        <taxon>Thermoleophilia</taxon>
        <taxon>Solirubrobacterales</taxon>
        <taxon>Conexibacteraceae</taxon>
        <taxon>Conexibacter</taxon>
    </lineage>
</organism>
<feature type="compositionally biased region" description="Basic residues" evidence="1">
    <location>
        <begin position="15"/>
        <end position="33"/>
    </location>
</feature>
<reference evidence="2 3" key="1">
    <citation type="submission" date="2020-08" db="EMBL/GenBank/DDBJ databases">
        <title>Genomic Encyclopedia of Archaeal and Bacterial Type Strains, Phase II (KMG-II): from individual species to whole genera.</title>
        <authorList>
            <person name="Goeker M."/>
        </authorList>
    </citation>
    <scope>NUCLEOTIDE SEQUENCE [LARGE SCALE GENOMIC DNA]</scope>
    <source>
        <strain evidence="2 3">DSM 23288</strain>
    </source>
</reference>
<dbReference type="RefSeq" id="WP_281381448.1">
    <property type="nucleotide sequence ID" value="NZ_JACHNU010000001.1"/>
</dbReference>
<keyword evidence="3" id="KW-1185">Reference proteome</keyword>
<dbReference type="AlphaFoldDB" id="A0A840I8T3"/>
<comment type="caution">
    <text evidence="2">The sequence shown here is derived from an EMBL/GenBank/DDBJ whole genome shotgun (WGS) entry which is preliminary data.</text>
</comment>
<accession>A0A840I8T3</accession>
<sequence length="44" mass="5113">MPFTDTLRRLAPSRGKPKRRSPLRGLAPRRQRGGTRGGWSLRRR</sequence>
<proteinExistence type="predicted"/>
<evidence type="ECO:0000256" key="1">
    <source>
        <dbReference type="SAM" id="MobiDB-lite"/>
    </source>
</evidence>
<evidence type="ECO:0000313" key="3">
    <source>
        <dbReference type="Proteomes" id="UP000585272"/>
    </source>
</evidence>
<evidence type="ECO:0000313" key="2">
    <source>
        <dbReference type="EMBL" id="MBB4660554.1"/>
    </source>
</evidence>
<name>A0A840I8T3_9ACTN</name>
<dbReference type="Proteomes" id="UP000585272">
    <property type="component" value="Unassembled WGS sequence"/>
</dbReference>
<gene>
    <name evidence="2" type="ORF">BDZ31_000127</name>
</gene>
<dbReference type="EMBL" id="JACHNU010000001">
    <property type="protein sequence ID" value="MBB4660554.1"/>
    <property type="molecule type" value="Genomic_DNA"/>
</dbReference>